<evidence type="ECO:0000313" key="1">
    <source>
        <dbReference type="EMBL" id="GEU45461.1"/>
    </source>
</evidence>
<gene>
    <name evidence="1" type="ORF">Tci_017439</name>
</gene>
<dbReference type="InterPro" id="IPR029131">
    <property type="entry name" value="HAUS5"/>
</dbReference>
<reference evidence="1" key="1">
    <citation type="journal article" date="2019" name="Sci. Rep.">
        <title>Draft genome of Tanacetum cinerariifolium, the natural source of mosquito coil.</title>
        <authorList>
            <person name="Yamashiro T."/>
            <person name="Shiraishi A."/>
            <person name="Satake H."/>
            <person name="Nakayama K."/>
        </authorList>
    </citation>
    <scope>NUCLEOTIDE SEQUENCE</scope>
</reference>
<dbReference type="PANTHER" id="PTHR34968">
    <property type="entry name" value="AUGMIN SUBUNIT 5"/>
    <property type="match status" value="1"/>
</dbReference>
<sequence length="175" mass="20107">MFHITIEHRCVVVKRDVAVKKEGHTVVTDRTKTPDLIAGGGRAFISTRMAGVGFFGGTLRNISSLKQLELDVWAMEREVAAIKASLTTLTYEVQRFSMLCEEKRGAKESLKKKLNKIKEFDDQRLELKSICDGFMKANIQPLAAREFDYYLNLAFEQEEIIRNKWLPEEWNCKCS</sequence>
<protein>
    <submittedName>
        <fullName evidence="1">Augmin subunit 5-like</fullName>
    </submittedName>
</protein>
<dbReference type="GO" id="GO:0051225">
    <property type="term" value="P:spindle assembly"/>
    <property type="evidence" value="ECO:0007669"/>
    <property type="project" value="InterPro"/>
</dbReference>
<dbReference type="GO" id="GO:0005876">
    <property type="term" value="C:spindle microtubule"/>
    <property type="evidence" value="ECO:0007669"/>
    <property type="project" value="InterPro"/>
</dbReference>
<dbReference type="GO" id="GO:0070652">
    <property type="term" value="C:HAUS complex"/>
    <property type="evidence" value="ECO:0007669"/>
    <property type="project" value="InterPro"/>
</dbReference>
<dbReference type="Pfam" id="PF14817">
    <property type="entry name" value="HAUS5"/>
    <property type="match status" value="1"/>
</dbReference>
<name>A0A6L2K7S3_TANCI</name>
<dbReference type="EMBL" id="BKCJ010001989">
    <property type="protein sequence ID" value="GEU45461.1"/>
    <property type="molecule type" value="Genomic_DNA"/>
</dbReference>
<comment type="caution">
    <text evidence="1">The sequence shown here is derived from an EMBL/GenBank/DDBJ whole genome shotgun (WGS) entry which is preliminary data.</text>
</comment>
<dbReference type="PANTHER" id="PTHR34968:SF1">
    <property type="entry name" value="AUGMIN SUBUNIT 5"/>
    <property type="match status" value="1"/>
</dbReference>
<dbReference type="InterPro" id="IPR044706">
    <property type="entry name" value="AUG5_plant"/>
</dbReference>
<organism evidence="1">
    <name type="scientific">Tanacetum cinerariifolium</name>
    <name type="common">Dalmatian daisy</name>
    <name type="synonym">Chrysanthemum cinerariifolium</name>
    <dbReference type="NCBI Taxonomy" id="118510"/>
    <lineage>
        <taxon>Eukaryota</taxon>
        <taxon>Viridiplantae</taxon>
        <taxon>Streptophyta</taxon>
        <taxon>Embryophyta</taxon>
        <taxon>Tracheophyta</taxon>
        <taxon>Spermatophyta</taxon>
        <taxon>Magnoliopsida</taxon>
        <taxon>eudicotyledons</taxon>
        <taxon>Gunneridae</taxon>
        <taxon>Pentapetalae</taxon>
        <taxon>asterids</taxon>
        <taxon>campanulids</taxon>
        <taxon>Asterales</taxon>
        <taxon>Asteraceae</taxon>
        <taxon>Asteroideae</taxon>
        <taxon>Anthemideae</taxon>
        <taxon>Anthemidinae</taxon>
        <taxon>Tanacetum</taxon>
    </lineage>
</organism>
<accession>A0A6L2K7S3</accession>
<dbReference type="AlphaFoldDB" id="A0A6L2K7S3"/>
<proteinExistence type="predicted"/>